<dbReference type="AlphaFoldDB" id="A0A1F8FA01"/>
<organism evidence="1 2">
    <name type="scientific">Candidatus Yanofskybacteria bacterium RIFCSPHIGHO2_02_FULL_41_11</name>
    <dbReference type="NCBI Taxonomy" id="1802675"/>
    <lineage>
        <taxon>Bacteria</taxon>
        <taxon>Candidatus Yanofskyibacteriota</taxon>
    </lineage>
</organism>
<dbReference type="EMBL" id="MGJP01000036">
    <property type="protein sequence ID" value="OGN09408.1"/>
    <property type="molecule type" value="Genomic_DNA"/>
</dbReference>
<dbReference type="Proteomes" id="UP000177167">
    <property type="component" value="Unassembled WGS sequence"/>
</dbReference>
<proteinExistence type="predicted"/>
<gene>
    <name evidence="1" type="ORF">A3J46_01225</name>
</gene>
<accession>A0A1F8FA01</accession>
<reference evidence="1 2" key="1">
    <citation type="journal article" date="2016" name="Nat. Commun.">
        <title>Thousands of microbial genomes shed light on interconnected biogeochemical processes in an aquifer system.</title>
        <authorList>
            <person name="Anantharaman K."/>
            <person name="Brown C.T."/>
            <person name="Hug L.A."/>
            <person name="Sharon I."/>
            <person name="Castelle C.J."/>
            <person name="Probst A.J."/>
            <person name="Thomas B.C."/>
            <person name="Singh A."/>
            <person name="Wilkins M.J."/>
            <person name="Karaoz U."/>
            <person name="Brodie E.L."/>
            <person name="Williams K.H."/>
            <person name="Hubbard S.S."/>
            <person name="Banfield J.F."/>
        </authorList>
    </citation>
    <scope>NUCLEOTIDE SEQUENCE [LARGE SCALE GENOMIC DNA]</scope>
</reference>
<evidence type="ECO:0000313" key="1">
    <source>
        <dbReference type="EMBL" id="OGN09408.1"/>
    </source>
</evidence>
<name>A0A1F8FA01_9BACT</name>
<sequence>MEKNKTDWSGVEPKDQYEKNYIMGLWKFSDRISVDELEEVAKKWAAEDPRYLQLYVRKCSKDQYGIGFTYKLDGESKKDRMHNEYMNPVSDLLKRQFGNDLVGWDISNPVWIIK</sequence>
<comment type="caution">
    <text evidence="1">The sequence shown here is derived from an EMBL/GenBank/DDBJ whole genome shotgun (WGS) entry which is preliminary data.</text>
</comment>
<evidence type="ECO:0000313" key="2">
    <source>
        <dbReference type="Proteomes" id="UP000177167"/>
    </source>
</evidence>
<protein>
    <submittedName>
        <fullName evidence="1">Uncharacterized protein</fullName>
    </submittedName>
</protein>